<evidence type="ECO:0000313" key="2">
    <source>
        <dbReference type="EMBL" id="SKC31230.1"/>
    </source>
</evidence>
<feature type="domain" description="AbiTii" evidence="1">
    <location>
        <begin position="2"/>
        <end position="186"/>
    </location>
</feature>
<organism evidence="2 3">
    <name type="scientific">Photobacterium piscicola</name>
    <dbReference type="NCBI Taxonomy" id="1378299"/>
    <lineage>
        <taxon>Bacteria</taxon>
        <taxon>Pseudomonadati</taxon>
        <taxon>Pseudomonadota</taxon>
        <taxon>Gammaproteobacteria</taxon>
        <taxon>Vibrionales</taxon>
        <taxon>Vibrionaceae</taxon>
        <taxon>Photobacterium</taxon>
    </lineage>
</organism>
<dbReference type="Proteomes" id="UP000189966">
    <property type="component" value="Unassembled WGS sequence"/>
</dbReference>
<name>A0A1T5HWR4_9GAMM</name>
<reference evidence="2 3" key="1">
    <citation type="submission" date="2017-02" db="EMBL/GenBank/DDBJ databases">
        <authorList>
            <person name="Peterson S.W."/>
        </authorList>
    </citation>
    <scope>NUCLEOTIDE SEQUENCE [LARGE SCALE GENOMIC DNA]</scope>
    <source>
        <strain evidence="3">type strain: NCCB 100098</strain>
    </source>
</reference>
<gene>
    <name evidence="2" type="ORF">CZ809_00708</name>
</gene>
<protein>
    <recommendedName>
        <fullName evidence="1">AbiTii domain-containing protein</fullName>
    </recommendedName>
</protein>
<dbReference type="InterPro" id="IPR041304">
    <property type="entry name" value="AbiTii"/>
</dbReference>
<dbReference type="EMBL" id="FUZI01000001">
    <property type="protein sequence ID" value="SKC31230.1"/>
    <property type="molecule type" value="Genomic_DNA"/>
</dbReference>
<dbReference type="RefSeq" id="WP_080156042.1">
    <property type="nucleotide sequence ID" value="NZ_FUZI01000001.1"/>
</dbReference>
<sequence>MKLIEEIIELLSSGESNLKVALLKTKVLLHQLGEKELFDWVDSELRGYGNRESVPSYRKLHLTVKGNLSNSVYRYQNQTLPLMHLDDEIRERLDTKYLMDSIVVVEQYSTQENLQVSIAPEFYPLLSEGFDDSYGVETAWAIHSAGAMTQILTEVTTRLLDFVLELSEKFPNEMALSDMKTRAKEVGVSDLFNNAVFGDNATIVVGDSNTQTIRNTVNKNDMASLIEVLKQNKVSDEDIESLQVAIETDKGSTEVKSGNFGSSVSGWMGTMVSKAASTLWDVKVGAAGSLLATAIGKYYGF</sequence>
<evidence type="ECO:0000259" key="1">
    <source>
        <dbReference type="Pfam" id="PF18864"/>
    </source>
</evidence>
<dbReference type="OrthoDB" id="766804at2"/>
<accession>A0A1T5HWR4</accession>
<proteinExistence type="predicted"/>
<dbReference type="Pfam" id="PF18864">
    <property type="entry name" value="AbiTii"/>
    <property type="match status" value="1"/>
</dbReference>
<dbReference type="AlphaFoldDB" id="A0A1T5HWR4"/>
<evidence type="ECO:0000313" key="3">
    <source>
        <dbReference type="Proteomes" id="UP000189966"/>
    </source>
</evidence>